<dbReference type="PANTHER" id="PTHR10795">
    <property type="entry name" value="PROPROTEIN CONVERTASE SUBTILISIN/KEXIN"/>
    <property type="match status" value="1"/>
</dbReference>
<evidence type="ECO:0000256" key="8">
    <source>
        <dbReference type="ARBA" id="ARBA00022729"/>
    </source>
</evidence>
<keyword evidence="26" id="KW-1185">Reference proteome</keyword>
<dbReference type="InterPro" id="IPR045051">
    <property type="entry name" value="SBT"/>
</dbReference>
<dbReference type="InterPro" id="IPR037045">
    <property type="entry name" value="S8pro/Inhibitor_I9_sf"/>
</dbReference>
<dbReference type="OrthoDB" id="206201at2759"/>
<evidence type="ECO:0000256" key="18">
    <source>
        <dbReference type="PIRSR" id="PIRSR615500-1"/>
    </source>
</evidence>
<evidence type="ECO:0000259" key="24">
    <source>
        <dbReference type="Pfam" id="PF17766"/>
    </source>
</evidence>
<gene>
    <name evidence="25" type="ORF">STAS_09874</name>
</gene>
<feature type="transmembrane region" description="Helical" evidence="20">
    <location>
        <begin position="21"/>
        <end position="40"/>
    </location>
</feature>
<feature type="domain" description="Inhibitor I9" evidence="22">
    <location>
        <begin position="431"/>
        <end position="509"/>
    </location>
</feature>
<keyword evidence="7" id="KW-0479">Metal-binding</keyword>
<dbReference type="GO" id="GO:0016020">
    <property type="term" value="C:membrane"/>
    <property type="evidence" value="ECO:0007669"/>
    <property type="project" value="InterPro"/>
</dbReference>
<evidence type="ECO:0000259" key="21">
    <source>
        <dbReference type="Pfam" id="PF00082"/>
    </source>
</evidence>
<comment type="similarity">
    <text evidence="2">Belongs to the glycosyltransferase 64 family.</text>
</comment>
<keyword evidence="12 20" id="KW-1133">Transmembrane helix</keyword>
<evidence type="ECO:0000256" key="9">
    <source>
        <dbReference type="ARBA" id="ARBA00022801"/>
    </source>
</evidence>
<keyword evidence="13 20" id="KW-0472">Membrane</keyword>
<dbReference type="EMBL" id="BKCP01004783">
    <property type="protein sequence ID" value="GER33723.1"/>
    <property type="molecule type" value="Genomic_DNA"/>
</dbReference>
<feature type="active site" description="Charge relay system" evidence="18 19">
    <location>
        <position position="604"/>
    </location>
</feature>
<evidence type="ECO:0000256" key="4">
    <source>
        <dbReference type="ARBA" id="ARBA00022670"/>
    </source>
</evidence>
<sequence>MRTGLFNRRTIRQGALSVGSVKIKLMLACCIVFTFIALASRTATFLGWNKYSAPLQQFSLPGKGYTLLINTWKRSDLLKQSISHYAKCPGLDSVHIVWSEPDPPSKSLVNFLNRVIKMNSKNSRPIELKFDINKEDSLNNRFKEIKDLKSDVVFSIDDDIIFPCTTVEFAFSVWRSAPDTMVGFVPRVHWFDKSEGNEDKYIYSGWWSVWWTGTYSMILSKAAFFHKKYLSMYSYEMPSSIREYVTMNRNCEDIAMSFLVANATGAPPIWVKGNIFEIGSTGISSLGGHTEKRTECVNRFISVYGRMPLVLTPKHRKQVMVYRRSHGAPHGHPEFVLCRRPSPPSTGRQTPQQSPVGIDLLDNHSQLLLWHTNSRFSSDLPSSFRLILSLPFIKHGKDSAELLRAHPHCLLFLDFTRPLKINSTNETERKVYIVYMGELPKNTISVVDQHHSLLSKTIGDETIARNSKVHSYGKSFNGFAAKLLPHEAEELSKKEGVISVFPNEMLKLQTTRSWDFLGMPLDVKRNEQVESDTIVALLDTGIWVDNPSFNDEGFGPPPKKWKGKCDSGQNFTGCNKQVIGARFFQVGDEGPYDEPPSPVDLEGHGTHTASTAAGIPVAGASLYGIAEGTARGGAPRARIASYKVCWGPGCQDADLLAGFDAAIADGADVISVSIGGRTRKFTEDSIAIGSFHAARRGILTVCAAGNDGPTAGLVENVAPWVLTVAASTTDRKLVTDVALGNGKKIPGVALNTYSPKRRVYPLTNGAFARNSTIIPYANSSACDFGSLNETLIRGKIVYCQEAGGDNTVPFSGGAATIMSDNDYLDVSRPTFGPATYVSYDDGLYIDSYINSTRLPQAVIFKTKSVNVTEFYVARFSSRGPQDLIDILAGYTKLISLMDSPSDNRFVNYTVFSGTSMATPHVSGAAAYVKTYHPSWSPAAIKSALMTTSTLFKVKPVEVELATGSGELNPTQALHPGLVYDMDIIYYLSLLCKQGYTSNDIILLTGSKSYNCSKIPQAKGADGLNYPSIYYQVPDPESGFSEVYYREVTNVGFGKSTYKAEVNSPEGLSIEVNPNVLNFDRAYQKALFAVTLKGKLPPKVNYLSGSLVWDDGKHRVRSPVLVSYYNSSVF</sequence>
<evidence type="ECO:0000256" key="7">
    <source>
        <dbReference type="ARBA" id="ARBA00022723"/>
    </source>
</evidence>
<dbReference type="InterPro" id="IPR036852">
    <property type="entry name" value="Peptidase_S8/S53_dom_sf"/>
</dbReference>
<dbReference type="GO" id="GO:0006508">
    <property type="term" value="P:proteolysis"/>
    <property type="evidence" value="ECO:0007669"/>
    <property type="project" value="UniProtKB-KW"/>
</dbReference>
<dbReference type="AlphaFoldDB" id="A0A5A7PLH9"/>
<evidence type="ECO:0000256" key="13">
    <source>
        <dbReference type="ARBA" id="ARBA00023136"/>
    </source>
</evidence>
<evidence type="ECO:0000256" key="12">
    <source>
        <dbReference type="ARBA" id="ARBA00022989"/>
    </source>
</evidence>
<dbReference type="GO" id="GO:0012505">
    <property type="term" value="C:endomembrane system"/>
    <property type="evidence" value="ECO:0007669"/>
    <property type="project" value="UniProtKB-SubCell"/>
</dbReference>
<name>A0A5A7PLH9_STRAF</name>
<dbReference type="PROSITE" id="PS00138">
    <property type="entry name" value="SUBTILASE_SER"/>
    <property type="match status" value="1"/>
</dbReference>
<evidence type="ECO:0000256" key="19">
    <source>
        <dbReference type="PROSITE-ProRule" id="PRU01240"/>
    </source>
</evidence>
<dbReference type="Pfam" id="PF05922">
    <property type="entry name" value="Inhibitor_I9"/>
    <property type="match status" value="1"/>
</dbReference>
<dbReference type="InterPro" id="IPR041469">
    <property type="entry name" value="Subtilisin-like_FN3"/>
</dbReference>
<dbReference type="InterPro" id="IPR015338">
    <property type="entry name" value="GT64_dom"/>
</dbReference>
<reference evidence="26" key="1">
    <citation type="journal article" date="2019" name="Curr. Biol.">
        <title>Genome Sequence of Striga asiatica Provides Insight into the Evolution of Plant Parasitism.</title>
        <authorList>
            <person name="Yoshida S."/>
            <person name="Kim S."/>
            <person name="Wafula E.K."/>
            <person name="Tanskanen J."/>
            <person name="Kim Y.M."/>
            <person name="Honaas L."/>
            <person name="Yang Z."/>
            <person name="Spallek T."/>
            <person name="Conn C.E."/>
            <person name="Ichihashi Y."/>
            <person name="Cheong K."/>
            <person name="Cui S."/>
            <person name="Der J.P."/>
            <person name="Gundlach H."/>
            <person name="Jiao Y."/>
            <person name="Hori C."/>
            <person name="Ishida J.K."/>
            <person name="Kasahara H."/>
            <person name="Kiba T."/>
            <person name="Kim M.S."/>
            <person name="Koo N."/>
            <person name="Laohavisit A."/>
            <person name="Lee Y.H."/>
            <person name="Lumba S."/>
            <person name="McCourt P."/>
            <person name="Mortimer J.C."/>
            <person name="Mutuku J.M."/>
            <person name="Nomura T."/>
            <person name="Sasaki-Sekimoto Y."/>
            <person name="Seto Y."/>
            <person name="Wang Y."/>
            <person name="Wakatake T."/>
            <person name="Sakakibara H."/>
            <person name="Demura T."/>
            <person name="Yamaguchi S."/>
            <person name="Yoneyama K."/>
            <person name="Manabe R.I."/>
            <person name="Nelson D.C."/>
            <person name="Schulman A.H."/>
            <person name="Timko M.P."/>
            <person name="dePamphilis C.W."/>
            <person name="Choi D."/>
            <person name="Shirasu K."/>
        </authorList>
    </citation>
    <scope>NUCLEOTIDE SEQUENCE [LARGE SCALE GENOMIC DNA]</scope>
    <source>
        <strain evidence="26">cv. UVA1</strain>
    </source>
</reference>
<dbReference type="PROSITE" id="PS51892">
    <property type="entry name" value="SUBTILASE"/>
    <property type="match status" value="1"/>
</dbReference>
<dbReference type="SUPFAM" id="SSF52743">
    <property type="entry name" value="Subtilisin-like"/>
    <property type="match status" value="1"/>
</dbReference>
<protein>
    <submittedName>
        <fullName evidence="25">Subtilase family protein</fullName>
    </submittedName>
</protein>
<evidence type="ECO:0000313" key="26">
    <source>
        <dbReference type="Proteomes" id="UP000325081"/>
    </source>
</evidence>
<keyword evidence="11" id="KW-0735">Signal-anchor</keyword>
<keyword evidence="5" id="KW-0808">Transferase</keyword>
<dbReference type="CDD" id="cd04852">
    <property type="entry name" value="Peptidases_S8_3"/>
    <property type="match status" value="1"/>
</dbReference>
<evidence type="ECO:0000256" key="17">
    <source>
        <dbReference type="ARBA" id="ARBA00060399"/>
    </source>
</evidence>
<dbReference type="CDD" id="cd02120">
    <property type="entry name" value="PA_subtilisin_like"/>
    <property type="match status" value="1"/>
</dbReference>
<keyword evidence="14" id="KW-1015">Disulfide bond</keyword>
<dbReference type="GO" id="GO:0016757">
    <property type="term" value="F:glycosyltransferase activity"/>
    <property type="evidence" value="ECO:0007669"/>
    <property type="project" value="InterPro"/>
</dbReference>
<evidence type="ECO:0000256" key="15">
    <source>
        <dbReference type="ARBA" id="ARBA00023180"/>
    </source>
</evidence>
<dbReference type="Gene3D" id="3.50.30.30">
    <property type="match status" value="1"/>
</dbReference>
<dbReference type="GO" id="GO:0004252">
    <property type="term" value="F:serine-type endopeptidase activity"/>
    <property type="evidence" value="ECO:0007669"/>
    <property type="project" value="UniProtKB-UniRule"/>
</dbReference>
<feature type="domain" description="Subtilisin-like protease fibronectin type-III" evidence="24">
    <location>
        <begin position="1023"/>
        <end position="1121"/>
    </location>
</feature>
<dbReference type="Pfam" id="PF00082">
    <property type="entry name" value="Peptidase_S8"/>
    <property type="match status" value="1"/>
</dbReference>
<evidence type="ECO:0000259" key="22">
    <source>
        <dbReference type="Pfam" id="PF05922"/>
    </source>
</evidence>
<evidence type="ECO:0000256" key="5">
    <source>
        <dbReference type="ARBA" id="ARBA00022679"/>
    </source>
</evidence>
<evidence type="ECO:0000256" key="14">
    <source>
        <dbReference type="ARBA" id="ARBA00023157"/>
    </source>
</evidence>
<dbReference type="FunFam" id="3.90.550.10:FF:000058">
    <property type="entry name" value="Exostosin-like glycosyltransferase 2"/>
    <property type="match status" value="1"/>
</dbReference>
<dbReference type="SUPFAM" id="SSF53448">
    <property type="entry name" value="Nucleotide-diphospho-sugar transferases"/>
    <property type="match status" value="1"/>
</dbReference>
<dbReference type="Gene3D" id="3.30.70.80">
    <property type="entry name" value="Peptidase S8 propeptide/proteinase inhibitor I9"/>
    <property type="match status" value="1"/>
</dbReference>
<dbReference type="InterPro" id="IPR010259">
    <property type="entry name" value="S8pro/Inhibitor_I9"/>
</dbReference>
<evidence type="ECO:0000256" key="2">
    <source>
        <dbReference type="ARBA" id="ARBA00008700"/>
    </source>
</evidence>
<dbReference type="InterPro" id="IPR029044">
    <property type="entry name" value="Nucleotide-diphossugar_trans"/>
</dbReference>
<dbReference type="PRINTS" id="PR00723">
    <property type="entry name" value="SUBTILISIN"/>
</dbReference>
<dbReference type="Gene3D" id="3.90.550.10">
    <property type="entry name" value="Spore Coat Polysaccharide Biosynthesis Protein SpsA, Chain A"/>
    <property type="match status" value="1"/>
</dbReference>
<evidence type="ECO:0000256" key="11">
    <source>
        <dbReference type="ARBA" id="ARBA00022968"/>
    </source>
</evidence>
<feature type="active site" description="Charge relay system" evidence="18 19">
    <location>
        <position position="539"/>
    </location>
</feature>
<dbReference type="InterPro" id="IPR015500">
    <property type="entry name" value="Peptidase_S8_subtilisin-rel"/>
</dbReference>
<dbReference type="Gene3D" id="2.60.40.2310">
    <property type="match status" value="1"/>
</dbReference>
<keyword evidence="6 20" id="KW-0812">Transmembrane</keyword>
<keyword evidence="15" id="KW-0325">Glycoprotein</keyword>
<evidence type="ECO:0000256" key="16">
    <source>
        <dbReference type="ARBA" id="ARBA00023211"/>
    </source>
</evidence>
<comment type="subcellular location">
    <subcellularLocation>
        <location evidence="17">Endomembrane system</location>
        <topology evidence="17">Single-pass type II membrane protein</topology>
    </subcellularLocation>
</comment>
<feature type="active site" description="Charge relay system" evidence="18 19">
    <location>
        <position position="915"/>
    </location>
</feature>
<evidence type="ECO:0000256" key="1">
    <source>
        <dbReference type="ARBA" id="ARBA00001936"/>
    </source>
</evidence>
<keyword evidence="16" id="KW-0464">Manganese</keyword>
<evidence type="ECO:0000256" key="20">
    <source>
        <dbReference type="SAM" id="Phobius"/>
    </source>
</evidence>
<evidence type="ECO:0000259" key="23">
    <source>
        <dbReference type="Pfam" id="PF09258"/>
    </source>
</evidence>
<dbReference type="Gene3D" id="3.40.50.200">
    <property type="entry name" value="Peptidase S8/S53 domain"/>
    <property type="match status" value="1"/>
</dbReference>
<dbReference type="InterPro" id="IPR023828">
    <property type="entry name" value="Peptidase_S8_Ser-AS"/>
</dbReference>
<dbReference type="Proteomes" id="UP000325081">
    <property type="component" value="Unassembled WGS sequence"/>
</dbReference>
<dbReference type="Pfam" id="PF17766">
    <property type="entry name" value="fn3_6"/>
    <property type="match status" value="1"/>
</dbReference>
<accession>A0A5A7PLH9</accession>
<feature type="domain" description="Glycosyl transferase 64" evidence="23">
    <location>
        <begin position="65"/>
        <end position="312"/>
    </location>
</feature>
<evidence type="ECO:0000256" key="6">
    <source>
        <dbReference type="ARBA" id="ARBA00022692"/>
    </source>
</evidence>
<dbReference type="InterPro" id="IPR034197">
    <property type="entry name" value="Peptidases_S8_3"/>
</dbReference>
<evidence type="ECO:0000256" key="3">
    <source>
        <dbReference type="ARBA" id="ARBA00011073"/>
    </source>
</evidence>
<proteinExistence type="inferred from homology"/>
<comment type="similarity">
    <text evidence="3 19">Belongs to the peptidase S8 family.</text>
</comment>
<keyword evidence="8" id="KW-0732">Signal</keyword>
<dbReference type="GO" id="GO:0046872">
    <property type="term" value="F:metal ion binding"/>
    <property type="evidence" value="ECO:0007669"/>
    <property type="project" value="UniProtKB-KW"/>
</dbReference>
<dbReference type="Pfam" id="PF09258">
    <property type="entry name" value="Glyco_transf_64"/>
    <property type="match status" value="1"/>
</dbReference>
<keyword evidence="10 19" id="KW-0720">Serine protease</keyword>
<evidence type="ECO:0000256" key="10">
    <source>
        <dbReference type="ARBA" id="ARBA00022825"/>
    </source>
</evidence>
<evidence type="ECO:0000313" key="25">
    <source>
        <dbReference type="EMBL" id="GER33723.1"/>
    </source>
</evidence>
<dbReference type="InterPro" id="IPR000209">
    <property type="entry name" value="Peptidase_S8/S53_dom"/>
</dbReference>
<keyword evidence="9 19" id="KW-0378">Hydrolase</keyword>
<comment type="cofactor">
    <cofactor evidence="1">
        <name>Mn(2+)</name>
        <dbReference type="ChEBI" id="CHEBI:29035"/>
    </cofactor>
</comment>
<dbReference type="FunFam" id="3.30.70.80:FF:000002">
    <property type="entry name" value="Subtilisin-like protease SBT5.3"/>
    <property type="match status" value="1"/>
</dbReference>
<organism evidence="25 26">
    <name type="scientific">Striga asiatica</name>
    <name type="common">Asiatic witchweed</name>
    <name type="synonym">Buchnera asiatica</name>
    <dbReference type="NCBI Taxonomy" id="4170"/>
    <lineage>
        <taxon>Eukaryota</taxon>
        <taxon>Viridiplantae</taxon>
        <taxon>Streptophyta</taxon>
        <taxon>Embryophyta</taxon>
        <taxon>Tracheophyta</taxon>
        <taxon>Spermatophyta</taxon>
        <taxon>Magnoliopsida</taxon>
        <taxon>eudicotyledons</taxon>
        <taxon>Gunneridae</taxon>
        <taxon>Pentapetalae</taxon>
        <taxon>asterids</taxon>
        <taxon>lamiids</taxon>
        <taxon>Lamiales</taxon>
        <taxon>Orobanchaceae</taxon>
        <taxon>Buchnereae</taxon>
        <taxon>Striga</taxon>
    </lineage>
</organism>
<keyword evidence="4 19" id="KW-0645">Protease</keyword>
<feature type="domain" description="Peptidase S8/S53" evidence="21">
    <location>
        <begin position="531"/>
        <end position="948"/>
    </location>
</feature>
<comment type="caution">
    <text evidence="25">The sequence shown here is derived from an EMBL/GenBank/DDBJ whole genome shotgun (WGS) entry which is preliminary data.</text>
</comment>